<evidence type="ECO:0000259" key="7">
    <source>
        <dbReference type="Pfam" id="PF02687"/>
    </source>
</evidence>
<feature type="transmembrane region" description="Helical" evidence="6">
    <location>
        <begin position="337"/>
        <end position="365"/>
    </location>
</feature>
<evidence type="ECO:0000256" key="3">
    <source>
        <dbReference type="ARBA" id="ARBA00022692"/>
    </source>
</evidence>
<dbReference type="PANTHER" id="PTHR43738">
    <property type="entry name" value="ABC TRANSPORTER, MEMBRANE PROTEIN"/>
    <property type="match status" value="1"/>
</dbReference>
<evidence type="ECO:0000313" key="9">
    <source>
        <dbReference type="EMBL" id="AKX59208.1"/>
    </source>
</evidence>
<accession>A0A0K1XDF5</accession>
<dbReference type="RefSeq" id="WP_053100285.1">
    <property type="nucleotide sequence ID" value="NZ_CP012365.1"/>
</dbReference>
<evidence type="ECO:0000313" key="10">
    <source>
        <dbReference type="Proteomes" id="UP000063953"/>
    </source>
</evidence>
<dbReference type="GO" id="GO:0005886">
    <property type="term" value="C:plasma membrane"/>
    <property type="evidence" value="ECO:0007669"/>
    <property type="project" value="UniProtKB-SubCell"/>
</dbReference>
<evidence type="ECO:0000256" key="5">
    <source>
        <dbReference type="ARBA" id="ARBA00023136"/>
    </source>
</evidence>
<dbReference type="InterPro" id="IPR051125">
    <property type="entry name" value="ABC-4/HrtB_transporter"/>
</dbReference>
<protein>
    <submittedName>
        <fullName evidence="9">Peptide ABC transporter permease</fullName>
    </submittedName>
</protein>
<keyword evidence="5 6" id="KW-0472">Membrane</keyword>
<keyword evidence="4 6" id="KW-1133">Transmembrane helix</keyword>
<evidence type="ECO:0000259" key="8">
    <source>
        <dbReference type="Pfam" id="PF12704"/>
    </source>
</evidence>
<dbReference type="STRING" id="1697053.AKN87_06080"/>
<evidence type="ECO:0000256" key="1">
    <source>
        <dbReference type="ARBA" id="ARBA00004651"/>
    </source>
</evidence>
<dbReference type="PANTHER" id="PTHR43738:SF2">
    <property type="entry name" value="ABC TRANSPORTER PERMEASE"/>
    <property type="match status" value="1"/>
</dbReference>
<evidence type="ECO:0000256" key="6">
    <source>
        <dbReference type="SAM" id="Phobius"/>
    </source>
</evidence>
<feature type="transmembrane region" description="Helical" evidence="6">
    <location>
        <begin position="292"/>
        <end position="316"/>
    </location>
</feature>
<feature type="domain" description="MacB-like periplasmic core" evidence="8">
    <location>
        <begin position="19"/>
        <end position="210"/>
    </location>
</feature>
<keyword evidence="10" id="KW-1185">Reference proteome</keyword>
<dbReference type="AlphaFoldDB" id="A0A0K1XDF5"/>
<evidence type="ECO:0000256" key="2">
    <source>
        <dbReference type="ARBA" id="ARBA00022475"/>
    </source>
</evidence>
<dbReference type="Proteomes" id="UP000063953">
    <property type="component" value="Chromosome"/>
</dbReference>
<dbReference type="Pfam" id="PF02687">
    <property type="entry name" value="FtsX"/>
    <property type="match status" value="1"/>
</dbReference>
<evidence type="ECO:0000256" key="4">
    <source>
        <dbReference type="ARBA" id="ARBA00022989"/>
    </source>
</evidence>
<feature type="transmembrane region" description="Helical" evidence="6">
    <location>
        <begin position="385"/>
        <end position="404"/>
    </location>
</feature>
<organism evidence="9 10">
    <name type="scientific">Thiopseudomonas alkaliphila</name>
    <dbReference type="NCBI Taxonomy" id="1697053"/>
    <lineage>
        <taxon>Bacteria</taxon>
        <taxon>Pseudomonadati</taxon>
        <taxon>Pseudomonadota</taxon>
        <taxon>Gammaproteobacteria</taxon>
        <taxon>Pseudomonadales</taxon>
        <taxon>Pseudomonadaceae</taxon>
        <taxon>Thiopseudomonas</taxon>
    </lineage>
</organism>
<keyword evidence="3 6" id="KW-0812">Transmembrane</keyword>
<dbReference type="Pfam" id="PF12704">
    <property type="entry name" value="MacB_PCD"/>
    <property type="match status" value="1"/>
</dbReference>
<feature type="domain" description="ABC3 transporter permease C-terminal" evidence="7">
    <location>
        <begin position="294"/>
        <end position="413"/>
    </location>
</feature>
<gene>
    <name evidence="9" type="ORF">AKN88_04085</name>
</gene>
<name>A0A0K1XDF5_9GAMM</name>
<dbReference type="PATRIC" id="fig|1698449.3.peg.820"/>
<dbReference type="EMBL" id="CP012365">
    <property type="protein sequence ID" value="AKX59208.1"/>
    <property type="molecule type" value="Genomic_DNA"/>
</dbReference>
<dbReference type="InterPro" id="IPR025857">
    <property type="entry name" value="MacB_PCD"/>
</dbReference>
<keyword evidence="2" id="KW-1003">Cell membrane</keyword>
<dbReference type="InterPro" id="IPR003838">
    <property type="entry name" value="ABC3_permease_C"/>
</dbReference>
<proteinExistence type="predicted"/>
<sequence length="422" mass="46273">MNLLHLAWRSLKSRRFTAGLTVFAIAVSVCLLLAVERVRTETRVSFANTISGTDLVVGARSGSINLLLYSVFRLGNATNNIRWSSFTQWQQHPQVKWAIPLSLGDSHKGYRVLGTSEDYFTHYQYGRKQHLALQAGQFFQDQQPFQLVLGAEVAERLGYQLGDSVVLAHGISRVSLVQHDDKPFTVTGILQRTGTPVDRTLHISLAGMEAIHLDWQHGMPARGAARLTAEQVQQMDLTPRSITAALLGLNSKVASFSVQRAINQWPDEPLQAIIPGVALQELWGLMSSAEQALFIVSLLVVLTGLIGMLTAILASLNERRREMAVLRSVGARPWHIASLLMLEALLLAGAGVILGIALLIIGILVLQQPIQTHYGIYLPLSGLSLREWLLLAGIMLAALLMALLPAGRAYRLSLNDGLVMHV</sequence>
<comment type="subcellular location">
    <subcellularLocation>
        <location evidence="1">Cell membrane</location>
        <topology evidence="1">Multi-pass membrane protein</topology>
    </subcellularLocation>
</comment>
<reference evidence="9 10" key="1">
    <citation type="journal article" date="2015" name="Genome Announc.">
        <title>Genome Sequences of Oblitimonas alkaliphila gen. nov. sp. nov. (Proposed), a Novel Bacterium of the Pseudomonadaceae Family.</title>
        <authorList>
            <person name="Lauer A.C."/>
            <person name="Nicholson A.C."/>
            <person name="Humrighouse B.W."/>
            <person name="Emery B."/>
            <person name="Drobish A."/>
            <person name="Juieng P."/>
            <person name="Loparev V."/>
            <person name="McQuiston J.R."/>
        </authorList>
    </citation>
    <scope>NUCLEOTIDE SEQUENCE [LARGE SCALE GENOMIC DNA]</scope>
    <source>
        <strain evidence="9 10">E5571</strain>
    </source>
</reference>